<dbReference type="PROSITE" id="PS50987">
    <property type="entry name" value="HTH_ARSR_2"/>
    <property type="match status" value="1"/>
</dbReference>
<keyword evidence="2" id="KW-0238">DNA-binding</keyword>
<accession>A0ABV3AKW7</accession>
<feature type="domain" description="HTH arsR-type" evidence="4">
    <location>
        <begin position="11"/>
        <end position="107"/>
    </location>
</feature>
<evidence type="ECO:0000313" key="6">
    <source>
        <dbReference type="Proteomes" id="UP001551011"/>
    </source>
</evidence>
<evidence type="ECO:0000256" key="2">
    <source>
        <dbReference type="ARBA" id="ARBA00023125"/>
    </source>
</evidence>
<keyword evidence="1" id="KW-0805">Transcription regulation</keyword>
<dbReference type="SUPFAM" id="SSF46785">
    <property type="entry name" value="Winged helix' DNA-binding domain"/>
    <property type="match status" value="1"/>
</dbReference>
<dbReference type="SMART" id="SM00418">
    <property type="entry name" value="HTH_ARSR"/>
    <property type="match status" value="1"/>
</dbReference>
<dbReference type="PANTHER" id="PTHR33154:SF12">
    <property type="entry name" value="TRANSCRIPTIONAL REGULATORY PROTEIN"/>
    <property type="match status" value="1"/>
</dbReference>
<dbReference type="Gene3D" id="1.10.10.10">
    <property type="entry name" value="Winged helix-like DNA-binding domain superfamily/Winged helix DNA-binding domain"/>
    <property type="match status" value="1"/>
</dbReference>
<dbReference type="InterPro" id="IPR011991">
    <property type="entry name" value="ArsR-like_HTH"/>
</dbReference>
<evidence type="ECO:0000313" key="5">
    <source>
        <dbReference type="EMBL" id="MEU5712591.1"/>
    </source>
</evidence>
<reference evidence="5 6" key="1">
    <citation type="submission" date="2024-06" db="EMBL/GenBank/DDBJ databases">
        <title>The Natural Products Discovery Center: Release of the First 8490 Sequenced Strains for Exploring Actinobacteria Biosynthetic Diversity.</title>
        <authorList>
            <person name="Kalkreuter E."/>
            <person name="Kautsar S.A."/>
            <person name="Yang D."/>
            <person name="Bader C.D."/>
            <person name="Teijaro C.N."/>
            <person name="Fluegel L."/>
            <person name="Davis C.M."/>
            <person name="Simpson J.R."/>
            <person name="Lauterbach L."/>
            <person name="Steele A.D."/>
            <person name="Gui C."/>
            <person name="Meng S."/>
            <person name="Li G."/>
            <person name="Viehrig K."/>
            <person name="Ye F."/>
            <person name="Su P."/>
            <person name="Kiefer A.F."/>
            <person name="Nichols A."/>
            <person name="Cepeda A.J."/>
            <person name="Yan W."/>
            <person name="Fan B."/>
            <person name="Jiang Y."/>
            <person name="Adhikari A."/>
            <person name="Zheng C.-J."/>
            <person name="Schuster L."/>
            <person name="Cowan T.M."/>
            <person name="Smanski M.J."/>
            <person name="Chevrette M.G."/>
            <person name="De Carvalho L.P.S."/>
            <person name="Shen B."/>
        </authorList>
    </citation>
    <scope>NUCLEOTIDE SEQUENCE [LARGE SCALE GENOMIC DNA]</scope>
    <source>
        <strain evidence="5 6">NPDC020594</strain>
    </source>
</reference>
<dbReference type="Pfam" id="PF01022">
    <property type="entry name" value="HTH_5"/>
    <property type="match status" value="1"/>
</dbReference>
<gene>
    <name evidence="5" type="ORF">AB0H04_38175</name>
</gene>
<proteinExistence type="predicted"/>
<dbReference type="EMBL" id="JBFAEG010000038">
    <property type="protein sequence ID" value="MEU5712591.1"/>
    <property type="molecule type" value="Genomic_DNA"/>
</dbReference>
<keyword evidence="6" id="KW-1185">Reference proteome</keyword>
<organism evidence="5 6">
    <name type="scientific">Streptomyces flaveolus</name>
    <dbReference type="NCBI Taxonomy" id="67297"/>
    <lineage>
        <taxon>Bacteria</taxon>
        <taxon>Bacillati</taxon>
        <taxon>Actinomycetota</taxon>
        <taxon>Actinomycetes</taxon>
        <taxon>Kitasatosporales</taxon>
        <taxon>Streptomycetaceae</taxon>
        <taxon>Streptomyces</taxon>
    </lineage>
</organism>
<dbReference type="Proteomes" id="UP001551011">
    <property type="component" value="Unassembled WGS sequence"/>
</dbReference>
<comment type="caution">
    <text evidence="5">The sequence shown here is derived from an EMBL/GenBank/DDBJ whole genome shotgun (WGS) entry which is preliminary data.</text>
</comment>
<name>A0ABV3AKW7_9ACTN</name>
<dbReference type="PRINTS" id="PR00778">
    <property type="entry name" value="HTHARSR"/>
</dbReference>
<dbReference type="InterPro" id="IPR051081">
    <property type="entry name" value="HTH_MetalResp_TranReg"/>
</dbReference>
<dbReference type="InterPro" id="IPR036388">
    <property type="entry name" value="WH-like_DNA-bd_sf"/>
</dbReference>
<keyword evidence="3" id="KW-0804">Transcription</keyword>
<dbReference type="PANTHER" id="PTHR33154">
    <property type="entry name" value="TRANSCRIPTIONAL REGULATOR, ARSR FAMILY"/>
    <property type="match status" value="1"/>
</dbReference>
<dbReference type="InterPro" id="IPR036390">
    <property type="entry name" value="WH_DNA-bd_sf"/>
</dbReference>
<evidence type="ECO:0000259" key="4">
    <source>
        <dbReference type="PROSITE" id="PS50987"/>
    </source>
</evidence>
<dbReference type="CDD" id="cd00090">
    <property type="entry name" value="HTH_ARSR"/>
    <property type="match status" value="1"/>
</dbReference>
<dbReference type="NCBIfam" id="NF033788">
    <property type="entry name" value="HTH_metalloreg"/>
    <property type="match status" value="1"/>
</dbReference>
<dbReference type="InterPro" id="IPR001845">
    <property type="entry name" value="HTH_ArsR_DNA-bd_dom"/>
</dbReference>
<evidence type="ECO:0000256" key="3">
    <source>
        <dbReference type="ARBA" id="ARBA00023163"/>
    </source>
</evidence>
<sequence length="109" mass="12304">MLEVMPRELTHPDLEAVTLAKVLSALGDPVRLHVMNIIADGNEHTRQDFNVQLAQSTFSHHIKVLRDAGLLLQRMEGTRCYVSLRDEARDRFAAVLDSVLATDRAERVK</sequence>
<evidence type="ECO:0000256" key="1">
    <source>
        <dbReference type="ARBA" id="ARBA00023015"/>
    </source>
</evidence>
<protein>
    <submittedName>
        <fullName evidence="5">Metalloregulator ArsR/SmtB family transcription factor</fullName>
    </submittedName>
</protein>
<dbReference type="RefSeq" id="WP_231406560.1">
    <property type="nucleotide sequence ID" value="NZ_JBFAEG010000038.1"/>
</dbReference>